<dbReference type="RefSeq" id="WP_150459308.1">
    <property type="nucleotide sequence ID" value="NZ_VYKK01000026.1"/>
</dbReference>
<dbReference type="PANTHER" id="PTHR44591:SF3">
    <property type="entry name" value="RESPONSE REGULATORY DOMAIN-CONTAINING PROTEIN"/>
    <property type="match status" value="1"/>
</dbReference>
<dbReference type="GO" id="GO:0000160">
    <property type="term" value="P:phosphorelay signal transduction system"/>
    <property type="evidence" value="ECO:0007669"/>
    <property type="project" value="InterPro"/>
</dbReference>
<dbReference type="PANTHER" id="PTHR44591">
    <property type="entry name" value="STRESS RESPONSE REGULATOR PROTEIN 1"/>
    <property type="match status" value="1"/>
</dbReference>
<reference evidence="4 5" key="1">
    <citation type="submission" date="2019-09" db="EMBL/GenBank/DDBJ databases">
        <title>Bacillus ochoae sp. nov., Paenibacillus whitsoniae sp. nov., Paenibacillus spiritus sp. nov. Isolated from the Mars Exploration Rover during spacecraft assembly.</title>
        <authorList>
            <person name="Seuylemezian A."/>
            <person name="Vaishampayan P."/>
        </authorList>
    </citation>
    <scope>NUCLEOTIDE SEQUENCE [LARGE SCALE GENOMIC DNA]</scope>
    <source>
        <strain evidence="4 5">MER_111</strain>
    </source>
</reference>
<evidence type="ECO:0000256" key="1">
    <source>
        <dbReference type="ARBA" id="ARBA00022553"/>
    </source>
</evidence>
<evidence type="ECO:0000259" key="3">
    <source>
        <dbReference type="PROSITE" id="PS50110"/>
    </source>
</evidence>
<sequence>MTESGGTVLYIEDNPLNMAMMHHIFRKNFPDVRLLGAETGEKGLEAVRTHRPKLVILDIGLPGIDGYEVLRRLREQEESAGIPVLAISAFAEESDISRASQADFAAYVTKPIEIRSFTRLVEELLDIR</sequence>
<evidence type="ECO:0000313" key="4">
    <source>
        <dbReference type="EMBL" id="KAA8998778.1"/>
    </source>
</evidence>
<gene>
    <name evidence="4" type="ORF">F4V43_16245</name>
</gene>
<dbReference type="Proteomes" id="UP000367750">
    <property type="component" value="Unassembled WGS sequence"/>
</dbReference>
<name>A0A5J5FYE5_9BACL</name>
<evidence type="ECO:0000313" key="5">
    <source>
        <dbReference type="Proteomes" id="UP000367750"/>
    </source>
</evidence>
<dbReference type="AlphaFoldDB" id="A0A5J5FYE5"/>
<feature type="domain" description="Response regulatory" evidence="3">
    <location>
        <begin position="7"/>
        <end position="125"/>
    </location>
</feature>
<proteinExistence type="predicted"/>
<dbReference type="SMART" id="SM00448">
    <property type="entry name" value="REC"/>
    <property type="match status" value="1"/>
</dbReference>
<dbReference type="InterPro" id="IPR050595">
    <property type="entry name" value="Bact_response_regulator"/>
</dbReference>
<accession>A0A5J5FYE5</accession>
<dbReference type="Gene3D" id="3.40.50.2300">
    <property type="match status" value="1"/>
</dbReference>
<dbReference type="InterPro" id="IPR001789">
    <property type="entry name" value="Sig_transdc_resp-reg_receiver"/>
</dbReference>
<dbReference type="PROSITE" id="PS50110">
    <property type="entry name" value="RESPONSE_REGULATORY"/>
    <property type="match status" value="1"/>
</dbReference>
<organism evidence="4 5">
    <name type="scientific">Paenibacillus spiritus</name>
    <dbReference type="NCBI Taxonomy" id="2496557"/>
    <lineage>
        <taxon>Bacteria</taxon>
        <taxon>Bacillati</taxon>
        <taxon>Bacillota</taxon>
        <taxon>Bacilli</taxon>
        <taxon>Bacillales</taxon>
        <taxon>Paenibacillaceae</taxon>
        <taxon>Paenibacillus</taxon>
    </lineage>
</organism>
<dbReference type="SUPFAM" id="SSF52172">
    <property type="entry name" value="CheY-like"/>
    <property type="match status" value="1"/>
</dbReference>
<keyword evidence="1 2" id="KW-0597">Phosphoprotein</keyword>
<feature type="modified residue" description="4-aspartylphosphate" evidence="2">
    <location>
        <position position="58"/>
    </location>
</feature>
<dbReference type="InterPro" id="IPR011006">
    <property type="entry name" value="CheY-like_superfamily"/>
</dbReference>
<keyword evidence="5" id="KW-1185">Reference proteome</keyword>
<comment type="caution">
    <text evidence="4">The sequence shown here is derived from an EMBL/GenBank/DDBJ whole genome shotgun (WGS) entry which is preliminary data.</text>
</comment>
<dbReference type="Pfam" id="PF00072">
    <property type="entry name" value="Response_reg"/>
    <property type="match status" value="1"/>
</dbReference>
<evidence type="ECO:0000256" key="2">
    <source>
        <dbReference type="PROSITE-ProRule" id="PRU00169"/>
    </source>
</evidence>
<dbReference type="OrthoDB" id="9800897at2"/>
<dbReference type="EMBL" id="VYKK01000026">
    <property type="protein sequence ID" value="KAA8998778.1"/>
    <property type="molecule type" value="Genomic_DNA"/>
</dbReference>
<protein>
    <submittedName>
        <fullName evidence="4">Response regulator</fullName>
    </submittedName>
</protein>